<accession>S0F4Q6</accession>
<dbReference type="HOGENOM" id="CLU_3284771_0_0_10"/>
<evidence type="ECO:0000313" key="2">
    <source>
        <dbReference type="Proteomes" id="UP000014073"/>
    </source>
</evidence>
<protein>
    <submittedName>
        <fullName evidence="1">Uncharacterized protein</fullName>
    </submittedName>
</protein>
<dbReference type="STRING" id="547042.BACCOPRO_00280"/>
<dbReference type="EMBL" id="ACBW01000022">
    <property type="protein sequence ID" value="EEF74810.1"/>
    <property type="molecule type" value="Genomic_DNA"/>
</dbReference>
<dbReference type="AlphaFoldDB" id="S0F4Q6"/>
<evidence type="ECO:0000313" key="1">
    <source>
        <dbReference type="EMBL" id="EEF74810.1"/>
    </source>
</evidence>
<proteinExistence type="predicted"/>
<reference evidence="1 2" key="1">
    <citation type="submission" date="2008-12" db="EMBL/GenBank/DDBJ databases">
        <authorList>
            <person name="Fulton L."/>
            <person name="Clifton S."/>
            <person name="Fulton B."/>
            <person name="Xu J."/>
            <person name="Minx P."/>
            <person name="Pepin K.H."/>
            <person name="Johnson M."/>
            <person name="Bhonagiri V."/>
            <person name="Nash W.E."/>
            <person name="Mardis E.R."/>
            <person name="Wilson R.K."/>
        </authorList>
    </citation>
    <scope>NUCLEOTIDE SEQUENCE [LARGE SCALE GENOMIC DNA]</scope>
    <source>
        <strain evidence="1 2">DSM 18228</strain>
    </source>
</reference>
<gene>
    <name evidence="1" type="ORF">BACCOPRO_00280</name>
</gene>
<keyword evidence="2" id="KW-1185">Reference proteome</keyword>
<sequence length="40" mass="5037">MWSLCPDNYLNYQAKVVFFEQSFRLFRFNIYFCHCKHLIN</sequence>
<name>S0F4Q6_9BACT</name>
<dbReference type="Proteomes" id="UP000014073">
    <property type="component" value="Unassembled WGS sequence"/>
</dbReference>
<organism evidence="1 2">
    <name type="scientific">Phocaeicola coprophilus DSM 18228 = JCM 13818</name>
    <dbReference type="NCBI Taxonomy" id="547042"/>
    <lineage>
        <taxon>Bacteria</taxon>
        <taxon>Pseudomonadati</taxon>
        <taxon>Bacteroidota</taxon>
        <taxon>Bacteroidia</taxon>
        <taxon>Bacteroidales</taxon>
        <taxon>Bacteroidaceae</taxon>
        <taxon>Phocaeicola</taxon>
    </lineage>
</organism>
<comment type="caution">
    <text evidence="1">The sequence shown here is derived from an EMBL/GenBank/DDBJ whole genome shotgun (WGS) entry which is preliminary data.</text>
</comment>